<dbReference type="GO" id="GO:0006107">
    <property type="term" value="P:oxaloacetate metabolic process"/>
    <property type="evidence" value="ECO:0007669"/>
    <property type="project" value="TreeGrafter"/>
</dbReference>
<protein>
    <submittedName>
        <fullName evidence="8">Citrate lyase subunit beta / citryl-CoA lyase</fullName>
    </submittedName>
</protein>
<feature type="domain" description="HpcH/HpaI aldolase/citrate lyase" evidence="7">
    <location>
        <begin position="8"/>
        <end position="210"/>
    </location>
</feature>
<dbReference type="GO" id="GO:0016829">
    <property type="term" value="F:lyase activity"/>
    <property type="evidence" value="ECO:0007669"/>
    <property type="project" value="UniProtKB-KW"/>
</dbReference>
<dbReference type="Pfam" id="PF03328">
    <property type="entry name" value="HpcH_HpaI"/>
    <property type="match status" value="1"/>
</dbReference>
<dbReference type="InterPro" id="IPR005000">
    <property type="entry name" value="Aldolase/citrate-lyase_domain"/>
</dbReference>
<dbReference type="OrthoDB" id="4322898at2"/>
<sequence length="291" mass="30281">MTAVGRVRSWLYVPGHRADLVGKALAGPADAVVVDLEDAVPPAHKDEARATAVTTCAGRPGRVWVRVNGAGTPWADADAAALAGRTVAGLRVPKAEDPAAVAALAERTGAPLHLLIESARGLRRVFALAECHPLVAGISPGETDLAADLRIRDRRELGWARSRIVTANRAAGLPSPVASVWTDLADRAGLTADSAALRDAGFFGRSVIHPGQIEPVHRAFTPDDAEVAQARALLDSVGTAGSAAWVDDRGRFVDPAVVAGARWVVDLADSLHGTPPDHHEPARATAGKETS</sequence>
<evidence type="ECO:0000256" key="6">
    <source>
        <dbReference type="SAM" id="MobiDB-lite"/>
    </source>
</evidence>
<organism evidence="8 9">
    <name type="scientific">Pseudonocardia ammonioxydans</name>
    <dbReference type="NCBI Taxonomy" id="260086"/>
    <lineage>
        <taxon>Bacteria</taxon>
        <taxon>Bacillati</taxon>
        <taxon>Actinomycetota</taxon>
        <taxon>Actinomycetes</taxon>
        <taxon>Pseudonocardiales</taxon>
        <taxon>Pseudonocardiaceae</taxon>
        <taxon>Pseudonocardia</taxon>
    </lineage>
</organism>
<evidence type="ECO:0000256" key="2">
    <source>
        <dbReference type="ARBA" id="ARBA00022723"/>
    </source>
</evidence>
<keyword evidence="3 5" id="KW-0460">Magnesium</keyword>
<feature type="region of interest" description="Disordered" evidence="6">
    <location>
        <begin position="269"/>
        <end position="291"/>
    </location>
</feature>
<evidence type="ECO:0000259" key="7">
    <source>
        <dbReference type="Pfam" id="PF03328"/>
    </source>
</evidence>
<dbReference type="InterPro" id="IPR040442">
    <property type="entry name" value="Pyrv_kinase-like_dom_sf"/>
</dbReference>
<dbReference type="Gene3D" id="3.20.20.60">
    <property type="entry name" value="Phosphoenolpyruvate-binding domains"/>
    <property type="match status" value="1"/>
</dbReference>
<keyword evidence="2 5" id="KW-0479">Metal-binding</keyword>
<gene>
    <name evidence="8" type="ORF">SAMN05216207_1001437</name>
</gene>
<dbReference type="GO" id="GO:0000287">
    <property type="term" value="F:magnesium ion binding"/>
    <property type="evidence" value="ECO:0007669"/>
    <property type="project" value="TreeGrafter"/>
</dbReference>
<dbReference type="STRING" id="260086.SAMN05216207_1001437"/>
<evidence type="ECO:0000256" key="3">
    <source>
        <dbReference type="ARBA" id="ARBA00022842"/>
    </source>
</evidence>
<feature type="binding site" evidence="4">
    <location>
        <position position="117"/>
    </location>
    <ligand>
        <name>substrate</name>
    </ligand>
</feature>
<comment type="cofactor">
    <cofactor evidence="1">
        <name>Mg(2+)</name>
        <dbReference type="ChEBI" id="CHEBI:18420"/>
    </cofactor>
</comment>
<feature type="binding site" evidence="5">
    <location>
        <position position="117"/>
    </location>
    <ligand>
        <name>Mg(2+)</name>
        <dbReference type="ChEBI" id="CHEBI:18420"/>
    </ligand>
</feature>
<evidence type="ECO:0000313" key="8">
    <source>
        <dbReference type="EMBL" id="SFM63826.1"/>
    </source>
</evidence>
<accession>A0A1I4SH68</accession>
<dbReference type="RefSeq" id="WP_093336289.1">
    <property type="nucleotide sequence ID" value="NZ_FOUY01000001.1"/>
</dbReference>
<dbReference type="InterPro" id="IPR015813">
    <property type="entry name" value="Pyrv/PenolPyrv_kinase-like_dom"/>
</dbReference>
<evidence type="ECO:0000256" key="5">
    <source>
        <dbReference type="PIRSR" id="PIRSR015582-2"/>
    </source>
</evidence>
<evidence type="ECO:0000256" key="1">
    <source>
        <dbReference type="ARBA" id="ARBA00001946"/>
    </source>
</evidence>
<dbReference type="Proteomes" id="UP000199614">
    <property type="component" value="Unassembled WGS sequence"/>
</dbReference>
<proteinExistence type="predicted"/>
<dbReference type="SUPFAM" id="SSF51621">
    <property type="entry name" value="Phosphoenolpyruvate/pyruvate domain"/>
    <property type="match status" value="1"/>
</dbReference>
<feature type="binding site" evidence="4">
    <location>
        <position position="66"/>
    </location>
    <ligand>
        <name>substrate</name>
    </ligand>
</feature>
<dbReference type="PANTHER" id="PTHR32308">
    <property type="entry name" value="LYASE BETA SUBUNIT, PUTATIVE (AFU_ORTHOLOGUE AFUA_4G13030)-RELATED"/>
    <property type="match status" value="1"/>
</dbReference>
<keyword evidence="9" id="KW-1185">Reference proteome</keyword>
<dbReference type="EMBL" id="FOUY01000001">
    <property type="protein sequence ID" value="SFM63826.1"/>
    <property type="molecule type" value="Genomic_DNA"/>
</dbReference>
<name>A0A1I4SH68_PSUAM</name>
<evidence type="ECO:0000313" key="9">
    <source>
        <dbReference type="Proteomes" id="UP000199614"/>
    </source>
</evidence>
<dbReference type="InterPro" id="IPR011206">
    <property type="entry name" value="Citrate_lyase_beta/mcl1/mcl2"/>
</dbReference>
<reference evidence="8 9" key="1">
    <citation type="submission" date="2016-10" db="EMBL/GenBank/DDBJ databases">
        <authorList>
            <person name="de Groot N.N."/>
        </authorList>
    </citation>
    <scope>NUCLEOTIDE SEQUENCE [LARGE SCALE GENOMIC DNA]</scope>
    <source>
        <strain evidence="8 9">CGMCC 4.1877</strain>
    </source>
</reference>
<feature type="binding site" evidence="5">
    <location>
        <position position="144"/>
    </location>
    <ligand>
        <name>Mg(2+)</name>
        <dbReference type="ChEBI" id="CHEBI:18420"/>
    </ligand>
</feature>
<dbReference type="AlphaFoldDB" id="A0A1I4SH68"/>
<evidence type="ECO:0000256" key="4">
    <source>
        <dbReference type="PIRSR" id="PIRSR015582-1"/>
    </source>
</evidence>
<dbReference type="PANTHER" id="PTHR32308:SF10">
    <property type="entry name" value="CITRATE LYASE SUBUNIT BETA"/>
    <property type="match status" value="1"/>
</dbReference>
<dbReference type="PIRSF" id="PIRSF015582">
    <property type="entry name" value="Cit_lyase_B"/>
    <property type="match status" value="1"/>
</dbReference>
<keyword evidence="8" id="KW-0456">Lyase</keyword>